<gene>
    <name evidence="1" type="ORF">EVAR_37617_1</name>
</gene>
<keyword evidence="2" id="KW-1185">Reference proteome</keyword>
<organism evidence="1 2">
    <name type="scientific">Eumeta variegata</name>
    <name type="common">Bagworm moth</name>
    <name type="synonym">Eumeta japonica</name>
    <dbReference type="NCBI Taxonomy" id="151549"/>
    <lineage>
        <taxon>Eukaryota</taxon>
        <taxon>Metazoa</taxon>
        <taxon>Ecdysozoa</taxon>
        <taxon>Arthropoda</taxon>
        <taxon>Hexapoda</taxon>
        <taxon>Insecta</taxon>
        <taxon>Pterygota</taxon>
        <taxon>Neoptera</taxon>
        <taxon>Endopterygota</taxon>
        <taxon>Lepidoptera</taxon>
        <taxon>Glossata</taxon>
        <taxon>Ditrysia</taxon>
        <taxon>Tineoidea</taxon>
        <taxon>Psychidae</taxon>
        <taxon>Oiketicinae</taxon>
        <taxon>Eumeta</taxon>
    </lineage>
</organism>
<dbReference type="EMBL" id="BGZK01000378">
    <property type="protein sequence ID" value="GBP40216.1"/>
    <property type="molecule type" value="Genomic_DNA"/>
</dbReference>
<dbReference type="Proteomes" id="UP000299102">
    <property type="component" value="Unassembled WGS sequence"/>
</dbReference>
<sequence length="116" mass="12470">MLTLQTVLDAYSTNSQVLVFCNGTSDNRNSVAGLSRGRVARPKKQYLYRRSNLTVHAPGGAGLTASPGLILTVPTREDPGPISSIQPPHALRILRLRCARAPARSPYDSQPEGLCS</sequence>
<dbReference type="AlphaFoldDB" id="A0A4C1VMA3"/>
<evidence type="ECO:0000313" key="1">
    <source>
        <dbReference type="EMBL" id="GBP40216.1"/>
    </source>
</evidence>
<evidence type="ECO:0000313" key="2">
    <source>
        <dbReference type="Proteomes" id="UP000299102"/>
    </source>
</evidence>
<name>A0A4C1VMA3_EUMVA</name>
<protein>
    <submittedName>
        <fullName evidence="1">Uncharacterized protein</fullName>
    </submittedName>
</protein>
<comment type="caution">
    <text evidence="1">The sequence shown here is derived from an EMBL/GenBank/DDBJ whole genome shotgun (WGS) entry which is preliminary data.</text>
</comment>
<proteinExistence type="predicted"/>
<accession>A0A4C1VMA3</accession>
<reference evidence="1 2" key="1">
    <citation type="journal article" date="2019" name="Commun. Biol.">
        <title>The bagworm genome reveals a unique fibroin gene that provides high tensile strength.</title>
        <authorList>
            <person name="Kono N."/>
            <person name="Nakamura H."/>
            <person name="Ohtoshi R."/>
            <person name="Tomita M."/>
            <person name="Numata K."/>
            <person name="Arakawa K."/>
        </authorList>
    </citation>
    <scope>NUCLEOTIDE SEQUENCE [LARGE SCALE GENOMIC DNA]</scope>
</reference>